<dbReference type="Pfam" id="PF00817">
    <property type="entry name" value="IMS"/>
    <property type="match status" value="1"/>
</dbReference>
<comment type="cofactor">
    <cofactor evidence="12">
        <name>Mg(2+)</name>
        <dbReference type="ChEBI" id="CHEBI:18420"/>
    </cofactor>
    <text evidence="12">Binds 2 magnesium ions per subunit.</text>
</comment>
<dbReference type="Proteomes" id="UP000037267">
    <property type="component" value="Unassembled WGS sequence"/>
</dbReference>
<dbReference type="AlphaFoldDB" id="A0A0L0WCU9"/>
<dbReference type="EMBL" id="LGSS01000003">
    <property type="protein sequence ID" value="KNF09281.1"/>
    <property type="molecule type" value="Genomic_DNA"/>
</dbReference>
<gene>
    <name evidence="12" type="primary">dinB</name>
    <name evidence="14" type="ORF">CLPU_3c00590</name>
</gene>
<feature type="binding site" evidence="12">
    <location>
        <position position="9"/>
    </location>
    <ligand>
        <name>Mg(2+)</name>
        <dbReference type="ChEBI" id="CHEBI:18420"/>
    </ligand>
</feature>
<keyword evidence="6 12" id="KW-0479">Metal-binding</keyword>
<dbReference type="PATRIC" id="fig|1503.3.peg.1920"/>
<comment type="subcellular location">
    <subcellularLocation>
        <location evidence="12">Cytoplasm</location>
    </subcellularLocation>
</comment>
<comment type="caution">
    <text evidence="14">The sequence shown here is derived from an EMBL/GenBank/DDBJ whole genome shotgun (WGS) entry which is preliminary data.</text>
</comment>
<dbReference type="InterPro" id="IPR043128">
    <property type="entry name" value="Rev_trsase/Diguanyl_cyclase"/>
</dbReference>
<dbReference type="Gene3D" id="1.10.150.20">
    <property type="entry name" value="5' to 3' exonuclease, C-terminal subdomain"/>
    <property type="match status" value="1"/>
</dbReference>
<evidence type="ECO:0000256" key="11">
    <source>
        <dbReference type="ARBA" id="ARBA00049244"/>
    </source>
</evidence>
<dbReference type="RefSeq" id="WP_050354281.1">
    <property type="nucleotide sequence ID" value="NZ_LGSS01000003.1"/>
</dbReference>
<dbReference type="GO" id="GO:0003887">
    <property type="term" value="F:DNA-directed DNA polymerase activity"/>
    <property type="evidence" value="ECO:0007669"/>
    <property type="project" value="UniProtKB-UniRule"/>
</dbReference>
<accession>A0A0L0WCU9</accession>
<dbReference type="InterPro" id="IPR043502">
    <property type="entry name" value="DNA/RNA_pol_sf"/>
</dbReference>
<dbReference type="GO" id="GO:0006281">
    <property type="term" value="P:DNA repair"/>
    <property type="evidence" value="ECO:0007669"/>
    <property type="project" value="UniProtKB-UniRule"/>
</dbReference>
<evidence type="ECO:0000256" key="10">
    <source>
        <dbReference type="ARBA" id="ARBA00023204"/>
    </source>
</evidence>
<dbReference type="GO" id="GO:0005829">
    <property type="term" value="C:cytosol"/>
    <property type="evidence" value="ECO:0007669"/>
    <property type="project" value="TreeGrafter"/>
</dbReference>
<feature type="domain" description="UmuC" evidence="13">
    <location>
        <begin position="5"/>
        <end position="193"/>
    </location>
</feature>
<evidence type="ECO:0000256" key="8">
    <source>
        <dbReference type="ARBA" id="ARBA00022842"/>
    </source>
</evidence>
<dbReference type="STRING" id="1503.CLPU_3c00590"/>
<evidence type="ECO:0000256" key="5">
    <source>
        <dbReference type="ARBA" id="ARBA00022705"/>
    </source>
</evidence>
<reference evidence="15" key="1">
    <citation type="submission" date="2015-07" db="EMBL/GenBank/DDBJ databases">
        <title>Draft genome sequence of the purine-degrading Gottschalkia purinilyticum DSM 1384 (formerly Clostridium purinilyticum).</title>
        <authorList>
            <person name="Poehlein A."/>
            <person name="Schiel-Bengelsdorf B."/>
            <person name="Bengelsdorf F.R."/>
            <person name="Daniel R."/>
            <person name="Duerre P."/>
        </authorList>
    </citation>
    <scope>NUCLEOTIDE SEQUENCE [LARGE SCALE GENOMIC DNA]</scope>
    <source>
        <strain evidence="15">DSM 1384</strain>
    </source>
</reference>
<evidence type="ECO:0000256" key="4">
    <source>
        <dbReference type="ARBA" id="ARBA00022695"/>
    </source>
</evidence>
<name>A0A0L0WCU9_GOTPU</name>
<dbReference type="SUPFAM" id="SSF56672">
    <property type="entry name" value="DNA/RNA polymerases"/>
    <property type="match status" value="1"/>
</dbReference>
<dbReference type="PANTHER" id="PTHR11076:SF35">
    <property type="entry name" value="DNA REPAIR PROTEIN HOMOLOG YOBH"/>
    <property type="match status" value="1"/>
</dbReference>
<evidence type="ECO:0000256" key="3">
    <source>
        <dbReference type="ARBA" id="ARBA00022679"/>
    </source>
</evidence>
<dbReference type="EC" id="2.7.7.7" evidence="12"/>
<dbReference type="PROSITE" id="PS50173">
    <property type="entry name" value="UMUC"/>
    <property type="match status" value="1"/>
</dbReference>
<organism evidence="14 15">
    <name type="scientific">Gottschalkia purinilytica</name>
    <name type="common">Clostridium purinilyticum</name>
    <dbReference type="NCBI Taxonomy" id="1503"/>
    <lineage>
        <taxon>Bacteria</taxon>
        <taxon>Bacillati</taxon>
        <taxon>Bacillota</taxon>
        <taxon>Tissierellia</taxon>
        <taxon>Tissierellales</taxon>
        <taxon>Gottschalkiaceae</taxon>
        <taxon>Gottschalkia</taxon>
    </lineage>
</organism>
<dbReference type="Gene3D" id="3.30.1490.100">
    <property type="entry name" value="DNA polymerase, Y-family, little finger domain"/>
    <property type="match status" value="1"/>
</dbReference>
<keyword evidence="8 12" id="KW-0460">Magnesium</keyword>
<keyword evidence="3 12" id="KW-0808">Transferase</keyword>
<keyword evidence="7 12" id="KW-0227">DNA damage</keyword>
<dbReference type="FunFam" id="3.30.1490.100:FF:000004">
    <property type="entry name" value="DNA polymerase IV"/>
    <property type="match status" value="1"/>
</dbReference>
<comment type="catalytic activity">
    <reaction evidence="11 12">
        <text>DNA(n) + a 2'-deoxyribonucleoside 5'-triphosphate = DNA(n+1) + diphosphate</text>
        <dbReference type="Rhea" id="RHEA:22508"/>
        <dbReference type="Rhea" id="RHEA-COMP:17339"/>
        <dbReference type="Rhea" id="RHEA-COMP:17340"/>
        <dbReference type="ChEBI" id="CHEBI:33019"/>
        <dbReference type="ChEBI" id="CHEBI:61560"/>
        <dbReference type="ChEBI" id="CHEBI:173112"/>
        <dbReference type="EC" id="2.7.7.7"/>
    </reaction>
</comment>
<sequence length="406" mass="46275">MKKIIFHIDVNNAYLSWEATHRLKNGYNLDLRNIPCVIGGNTQHRKGVVLAKSIPAKKYGINTGESLYNAYKKYPDLLVVPPNFNLYSDYSNTMISLLREYSTKVERFSIDECFINYTNMEVLLGDPLKGAYLIKNRIKRELGFTVNIGISYNKILAKMASDFSKPDKVHTLFPSEISKKMWPLPVERLFMVGEKSANELHNLGIFSIEDLAKSNLDIIQSKLKSHGVMIWNYANGIGNSDIKEENESDIKGIGNSTTLPYDISSKEEAHIILLKLCDKVSSRLRKSNLLGDIISVTIKTSDFNTYSHQRKINNLTNITNVIYENCKTLFNESWKGEPIRLLGVRVSNLSESECSQLSIFDLEDNEKLKNLDKVIDEIRSKYNGDIITRSCFLKFKNKDIKNSGIF</sequence>
<dbReference type="Gene3D" id="3.40.1170.60">
    <property type="match status" value="1"/>
</dbReference>
<evidence type="ECO:0000256" key="7">
    <source>
        <dbReference type="ARBA" id="ARBA00022763"/>
    </source>
</evidence>
<dbReference type="OrthoDB" id="9808813at2"/>
<evidence type="ECO:0000256" key="2">
    <source>
        <dbReference type="ARBA" id="ARBA00022457"/>
    </source>
</evidence>
<dbReference type="InterPro" id="IPR050116">
    <property type="entry name" value="DNA_polymerase-Y"/>
</dbReference>
<keyword evidence="9 12" id="KW-0239">DNA-directed DNA polymerase</keyword>
<feature type="site" description="Substrate discrimination" evidence="12">
    <location>
        <position position="14"/>
    </location>
</feature>
<feature type="active site" evidence="12">
    <location>
        <position position="112"/>
    </location>
</feature>
<keyword evidence="4 12" id="KW-0548">Nucleotidyltransferase</keyword>
<keyword evidence="12" id="KW-0963">Cytoplasm</keyword>
<keyword evidence="10 12" id="KW-0234">DNA repair</keyword>
<keyword evidence="2 12" id="KW-0515">Mutator protein</keyword>
<dbReference type="Pfam" id="PF11799">
    <property type="entry name" value="IMS_C"/>
    <property type="match status" value="1"/>
</dbReference>
<dbReference type="InterPro" id="IPR001126">
    <property type="entry name" value="UmuC"/>
</dbReference>
<keyword evidence="15" id="KW-1185">Reference proteome</keyword>
<keyword evidence="12" id="KW-0238">DNA-binding</keyword>
<feature type="binding site" evidence="12">
    <location>
        <position position="111"/>
    </location>
    <ligand>
        <name>Mg(2+)</name>
        <dbReference type="ChEBI" id="CHEBI:18420"/>
    </ligand>
</feature>
<dbReference type="CDD" id="cd03586">
    <property type="entry name" value="PolY_Pol_IV_kappa"/>
    <property type="match status" value="1"/>
</dbReference>
<protein>
    <recommendedName>
        <fullName evidence="12">DNA polymerase IV</fullName>
        <shortName evidence="12">Pol IV</shortName>
        <ecNumber evidence="12">2.7.7.7</ecNumber>
    </recommendedName>
</protein>
<dbReference type="InterPro" id="IPR022880">
    <property type="entry name" value="DNApol_IV"/>
</dbReference>
<keyword evidence="5 12" id="KW-0235">DNA replication</keyword>
<comment type="subunit">
    <text evidence="12">Monomer.</text>
</comment>
<dbReference type="InterPro" id="IPR017961">
    <property type="entry name" value="DNA_pol_Y-fam_little_finger"/>
</dbReference>
<dbReference type="GO" id="GO:0009432">
    <property type="term" value="P:SOS response"/>
    <property type="evidence" value="ECO:0007669"/>
    <property type="project" value="TreeGrafter"/>
</dbReference>
<evidence type="ECO:0000313" key="14">
    <source>
        <dbReference type="EMBL" id="KNF09281.1"/>
    </source>
</evidence>
<evidence type="ECO:0000256" key="6">
    <source>
        <dbReference type="ARBA" id="ARBA00022723"/>
    </source>
</evidence>
<dbReference type="GO" id="GO:0006261">
    <property type="term" value="P:DNA-templated DNA replication"/>
    <property type="evidence" value="ECO:0007669"/>
    <property type="project" value="UniProtKB-UniRule"/>
</dbReference>
<evidence type="ECO:0000256" key="1">
    <source>
        <dbReference type="ARBA" id="ARBA00010945"/>
    </source>
</evidence>
<dbReference type="GO" id="GO:0003684">
    <property type="term" value="F:damaged DNA binding"/>
    <property type="evidence" value="ECO:0007669"/>
    <property type="project" value="InterPro"/>
</dbReference>
<evidence type="ECO:0000256" key="12">
    <source>
        <dbReference type="HAMAP-Rule" id="MF_01113"/>
    </source>
</evidence>
<comment type="similarity">
    <text evidence="1 12">Belongs to the DNA polymerase type-Y family.</text>
</comment>
<evidence type="ECO:0000313" key="15">
    <source>
        <dbReference type="Proteomes" id="UP000037267"/>
    </source>
</evidence>
<dbReference type="Gene3D" id="3.30.70.270">
    <property type="match status" value="1"/>
</dbReference>
<dbReference type="GO" id="GO:0000287">
    <property type="term" value="F:magnesium ion binding"/>
    <property type="evidence" value="ECO:0007669"/>
    <property type="project" value="UniProtKB-UniRule"/>
</dbReference>
<dbReference type="GO" id="GO:0042276">
    <property type="term" value="P:error-prone translesion synthesis"/>
    <property type="evidence" value="ECO:0007669"/>
    <property type="project" value="TreeGrafter"/>
</dbReference>
<dbReference type="HAMAP" id="MF_01113">
    <property type="entry name" value="DNApol_IV"/>
    <property type="match status" value="1"/>
</dbReference>
<evidence type="ECO:0000259" key="13">
    <source>
        <dbReference type="PROSITE" id="PS50173"/>
    </source>
</evidence>
<comment type="function">
    <text evidence="12">Poorly processive, error-prone DNA polymerase involved in untargeted mutagenesis. Copies undamaged DNA at stalled replication forks, which arise in vivo from mismatched or misaligned primer ends. These misaligned primers can be extended by PolIV. Exhibits no 3'-5' exonuclease (proofreading) activity. May be involved in translesional synthesis, in conjunction with the beta clamp from PolIII.</text>
</comment>
<dbReference type="SUPFAM" id="SSF100879">
    <property type="entry name" value="Lesion bypass DNA polymerase (Y-family), little finger domain"/>
    <property type="match status" value="1"/>
</dbReference>
<evidence type="ECO:0000256" key="9">
    <source>
        <dbReference type="ARBA" id="ARBA00022932"/>
    </source>
</evidence>
<proteinExistence type="inferred from homology"/>
<dbReference type="PANTHER" id="PTHR11076">
    <property type="entry name" value="DNA REPAIR POLYMERASE UMUC / TRANSFERASE FAMILY MEMBER"/>
    <property type="match status" value="1"/>
</dbReference>
<dbReference type="InterPro" id="IPR036775">
    <property type="entry name" value="DNA_pol_Y-fam_lit_finger_sf"/>
</dbReference>